<dbReference type="GO" id="GO:0003677">
    <property type="term" value="F:DNA binding"/>
    <property type="evidence" value="ECO:0007669"/>
    <property type="project" value="UniProtKB-KW"/>
</dbReference>
<dbReference type="eggNOG" id="COG0776">
    <property type="taxonomic scope" value="Bacteria"/>
</dbReference>
<dbReference type="InterPro" id="IPR010992">
    <property type="entry name" value="IHF-like_DNA-bd_dom_sf"/>
</dbReference>
<dbReference type="GO" id="GO:0030261">
    <property type="term" value="P:chromosome condensation"/>
    <property type="evidence" value="ECO:0007669"/>
    <property type="project" value="UniProtKB-KW"/>
</dbReference>
<dbReference type="InterPro" id="IPR020816">
    <property type="entry name" value="Histone-like_DNA-bd_CS"/>
</dbReference>
<dbReference type="Proteomes" id="UP000000719">
    <property type="component" value="Chromosome"/>
</dbReference>
<reference evidence="5 6" key="1">
    <citation type="journal article" date="2009" name="PLoS ONE">
        <title>Genome analysis of the anaerobic thermohalophilic bacterium Halothermothrix orenii.</title>
        <authorList>
            <person name="Mavromatis K."/>
            <person name="Ivanova N."/>
            <person name="Anderson I."/>
            <person name="Lykidis A."/>
            <person name="Hooper S.D."/>
            <person name="Sun H."/>
            <person name="Kunin V."/>
            <person name="Lapidus A."/>
            <person name="Hugenholtz P."/>
            <person name="Patel B."/>
            <person name="Kyrpides N.C."/>
        </authorList>
    </citation>
    <scope>NUCLEOTIDE SEQUENCE [LARGE SCALE GENOMIC DNA]</scope>
    <source>
        <strain evidence="6">H 168 / OCM 544 / DSM 9562</strain>
    </source>
</reference>
<dbReference type="Pfam" id="PF00216">
    <property type="entry name" value="Bac_DNA_binding"/>
    <property type="match status" value="1"/>
</dbReference>
<dbReference type="EMBL" id="CP001098">
    <property type="protein sequence ID" value="ACL69812.1"/>
    <property type="molecule type" value="Genomic_DNA"/>
</dbReference>
<organism evidence="5 6">
    <name type="scientific">Halothermothrix orenii (strain H 168 / OCM 544 / DSM 9562)</name>
    <dbReference type="NCBI Taxonomy" id="373903"/>
    <lineage>
        <taxon>Bacteria</taxon>
        <taxon>Bacillati</taxon>
        <taxon>Bacillota</taxon>
        <taxon>Clostridia</taxon>
        <taxon>Halanaerobiales</taxon>
        <taxon>Halothermotrichaceae</taxon>
        <taxon>Halothermothrix</taxon>
    </lineage>
</organism>
<evidence type="ECO:0000256" key="4">
    <source>
        <dbReference type="RuleBase" id="RU003939"/>
    </source>
</evidence>
<comment type="similarity">
    <text evidence="1 4">Belongs to the bacterial histone-like protein family.</text>
</comment>
<dbReference type="GO" id="GO:0030527">
    <property type="term" value="F:structural constituent of chromatin"/>
    <property type="evidence" value="ECO:0007669"/>
    <property type="project" value="InterPro"/>
</dbReference>
<dbReference type="InterPro" id="IPR000119">
    <property type="entry name" value="Hist_DNA-bd"/>
</dbReference>
<name>B8CWZ3_HALOH</name>
<evidence type="ECO:0000256" key="3">
    <source>
        <dbReference type="ARBA" id="ARBA00023125"/>
    </source>
</evidence>
<dbReference type="STRING" id="373903.Hore_10570"/>
<proteinExistence type="inferred from homology"/>
<keyword evidence="3 5" id="KW-0238">DNA-binding</keyword>
<evidence type="ECO:0000256" key="1">
    <source>
        <dbReference type="ARBA" id="ARBA00010529"/>
    </source>
</evidence>
<dbReference type="AlphaFoldDB" id="B8CWZ3"/>
<accession>B8CWZ3</accession>
<gene>
    <name evidence="5" type="ordered locus">Hore_10570</name>
</gene>
<keyword evidence="2" id="KW-0226">DNA condensation</keyword>
<dbReference type="Gene3D" id="4.10.520.10">
    <property type="entry name" value="IHF-like DNA-binding proteins"/>
    <property type="match status" value="1"/>
</dbReference>
<dbReference type="SMART" id="SM00411">
    <property type="entry name" value="BHL"/>
    <property type="match status" value="1"/>
</dbReference>
<evidence type="ECO:0000313" key="6">
    <source>
        <dbReference type="Proteomes" id="UP000000719"/>
    </source>
</evidence>
<dbReference type="CDD" id="cd13831">
    <property type="entry name" value="HU"/>
    <property type="match status" value="1"/>
</dbReference>
<dbReference type="KEGG" id="hor:Hore_10570"/>
<evidence type="ECO:0000256" key="2">
    <source>
        <dbReference type="ARBA" id="ARBA00023067"/>
    </source>
</evidence>
<dbReference type="SUPFAM" id="SSF47729">
    <property type="entry name" value="IHF-like DNA-binding proteins"/>
    <property type="match status" value="1"/>
</dbReference>
<dbReference type="PANTHER" id="PTHR33175:SF3">
    <property type="entry name" value="DNA-BINDING PROTEIN HU-BETA"/>
    <property type="match status" value="1"/>
</dbReference>
<dbReference type="PRINTS" id="PR01727">
    <property type="entry name" value="DNABINDINGHU"/>
</dbReference>
<protein>
    <submittedName>
        <fullName evidence="5">Histone family protein DNA-binding protein</fullName>
    </submittedName>
</protein>
<evidence type="ECO:0000313" key="5">
    <source>
        <dbReference type="EMBL" id="ACL69812.1"/>
    </source>
</evidence>
<dbReference type="PANTHER" id="PTHR33175">
    <property type="entry name" value="DNA-BINDING PROTEIN HU"/>
    <property type="match status" value="1"/>
</dbReference>
<dbReference type="PROSITE" id="PS00045">
    <property type="entry name" value="HISTONE_LIKE"/>
    <property type="match status" value="1"/>
</dbReference>
<dbReference type="HOGENOM" id="CLU_105066_3_2_9"/>
<sequence length="137" mass="15434">MSIFFIKKFFRKSRRIGVIPRIIRNENALSIYFKEVNIMTKTDLVDAVAAKTGLTKKDSNKAVKAVFDSIVEHLSDESKKAEGDRDSVQIIGFGTFEVKDRSARKGRNPQTGEEITIPARTVPVFRPGKSFKEAVEK</sequence>
<keyword evidence="6" id="KW-1185">Reference proteome</keyword>